<dbReference type="OrthoDB" id="9810174at2"/>
<dbReference type="AlphaFoldDB" id="A0A444JSB8"/>
<dbReference type="Pfam" id="PF07484">
    <property type="entry name" value="Collar"/>
    <property type="match status" value="1"/>
</dbReference>
<organism evidence="2 3">
    <name type="scientific">Photobacterium chitinilyticum</name>
    <dbReference type="NCBI Taxonomy" id="2485123"/>
    <lineage>
        <taxon>Bacteria</taxon>
        <taxon>Pseudomonadati</taxon>
        <taxon>Pseudomonadota</taxon>
        <taxon>Gammaproteobacteria</taxon>
        <taxon>Vibrionales</taxon>
        <taxon>Vibrionaceae</taxon>
        <taxon>Photobacterium</taxon>
    </lineage>
</organism>
<dbReference type="InterPro" id="IPR037053">
    <property type="entry name" value="Phage_tail_collar_dom_sf"/>
</dbReference>
<name>A0A444JSB8_9GAMM</name>
<evidence type="ECO:0000313" key="3">
    <source>
        <dbReference type="Proteomes" id="UP000287563"/>
    </source>
</evidence>
<dbReference type="Proteomes" id="UP000287563">
    <property type="component" value="Unassembled WGS sequence"/>
</dbReference>
<dbReference type="EMBL" id="RJLM01000002">
    <property type="protein sequence ID" value="RWX55966.1"/>
    <property type="molecule type" value="Genomic_DNA"/>
</dbReference>
<gene>
    <name evidence="2" type="ORF">EDI28_06620</name>
</gene>
<dbReference type="Gene3D" id="3.90.1340.10">
    <property type="entry name" value="Phage tail collar domain"/>
    <property type="match status" value="1"/>
</dbReference>
<accession>A0A444JSB8</accession>
<evidence type="ECO:0000313" key="2">
    <source>
        <dbReference type="EMBL" id="RWX55966.1"/>
    </source>
</evidence>
<dbReference type="SUPFAM" id="SSF88874">
    <property type="entry name" value="Receptor-binding domain of short tail fibre protein gp12"/>
    <property type="match status" value="1"/>
</dbReference>
<evidence type="ECO:0000259" key="1">
    <source>
        <dbReference type="Pfam" id="PF07484"/>
    </source>
</evidence>
<dbReference type="RefSeq" id="WP_128783056.1">
    <property type="nucleotide sequence ID" value="NZ_JAKJSG010000025.1"/>
</dbReference>
<sequence length="205" mass="20884">MDSFLGFVHPSAFNFAPVNYAFCAGQIITISDNQALYSLLGSTYGGDGRSTMGLPDLRGRTPIGFGSPSLPTLNPVAWGELGGRQYTSLSVAQMPTHSHVASFTPIGGGSSSGTLAVSTSDGNQDAATGNYFANGKQGFNSVKGFVASADAGTTVDVGGLNVSGSEGGGAVEVGTTGSSTPIDIRNPYLGLNYVISMKGIYPPRN</sequence>
<keyword evidence="3" id="KW-1185">Reference proteome</keyword>
<protein>
    <submittedName>
        <fullName evidence="2">Phage tail protein</fullName>
    </submittedName>
</protein>
<proteinExistence type="predicted"/>
<feature type="domain" description="Phage tail collar" evidence="1">
    <location>
        <begin position="6"/>
        <end position="62"/>
    </location>
</feature>
<comment type="caution">
    <text evidence="2">The sequence shown here is derived from an EMBL/GenBank/DDBJ whole genome shotgun (WGS) entry which is preliminary data.</text>
</comment>
<dbReference type="InterPro" id="IPR011083">
    <property type="entry name" value="Phage_tail_collar_dom"/>
</dbReference>
<reference evidence="2 3" key="1">
    <citation type="submission" date="2018-11" db="EMBL/GenBank/DDBJ databases">
        <title>Photobacterium sp. BEI247 sp. nov., a marine bacterium isolated from Yongle Blue Hole in the South China Sea.</title>
        <authorList>
            <person name="Wang X."/>
        </authorList>
    </citation>
    <scope>NUCLEOTIDE SEQUENCE [LARGE SCALE GENOMIC DNA]</scope>
    <source>
        <strain evidence="3">BEI247</strain>
    </source>
</reference>